<dbReference type="Pfam" id="PF15661">
    <property type="entry name" value="CF222"/>
    <property type="match status" value="1"/>
</dbReference>
<reference evidence="2" key="4">
    <citation type="submission" date="2025-09" db="UniProtKB">
        <authorList>
            <consortium name="Ensembl"/>
        </authorList>
    </citation>
    <scope>IDENTIFICATION</scope>
</reference>
<dbReference type="ExpressionAtlas" id="A0A286ZJG3">
    <property type="expression patterns" value="baseline and differential"/>
</dbReference>
<accession>A0A286ZJG3</accession>
<dbReference type="eggNOG" id="ENOG502T262">
    <property type="taxonomic scope" value="Eukaryota"/>
</dbReference>
<keyword evidence="3" id="KW-1185">Reference proteome</keyword>
<dbReference type="OrthoDB" id="9836802at2759"/>
<protein>
    <submittedName>
        <fullName evidence="2">BCL2 interacting protein 5</fullName>
    </submittedName>
</protein>
<dbReference type="PANTHER" id="PTHR22435:SF0">
    <property type="entry name" value="PROTEIN BNIP5"/>
    <property type="match status" value="1"/>
</dbReference>
<feature type="compositionally biased region" description="Basic and acidic residues" evidence="1">
    <location>
        <begin position="17"/>
        <end position="30"/>
    </location>
</feature>
<dbReference type="Bgee" id="ENSSSCG00000001560">
    <property type="expression patterns" value="Expressed in ileum and 12 other cell types or tissues"/>
</dbReference>
<dbReference type="FunCoup" id="A0A286ZJG3">
    <property type="interactions" value="100"/>
</dbReference>
<feature type="region of interest" description="Disordered" evidence="1">
    <location>
        <begin position="224"/>
        <end position="244"/>
    </location>
</feature>
<feature type="region of interest" description="Disordered" evidence="1">
    <location>
        <begin position="437"/>
        <end position="473"/>
    </location>
</feature>
<feature type="compositionally biased region" description="Basic residues" evidence="1">
    <location>
        <begin position="154"/>
        <end position="172"/>
    </location>
</feature>
<feature type="region of interest" description="Disordered" evidence="1">
    <location>
        <begin position="1"/>
        <end position="203"/>
    </location>
</feature>
<dbReference type="PANTHER" id="PTHR22435">
    <property type="entry name" value="CHROMOSOME 6 OPEN READING FRAME 222"/>
    <property type="match status" value="1"/>
</dbReference>
<organism evidence="2 3">
    <name type="scientific">Sus scrofa</name>
    <name type="common">Pig</name>
    <dbReference type="NCBI Taxonomy" id="9823"/>
    <lineage>
        <taxon>Eukaryota</taxon>
        <taxon>Metazoa</taxon>
        <taxon>Chordata</taxon>
        <taxon>Craniata</taxon>
        <taxon>Vertebrata</taxon>
        <taxon>Euteleostomi</taxon>
        <taxon>Mammalia</taxon>
        <taxon>Eutheria</taxon>
        <taxon>Laurasiatheria</taxon>
        <taxon>Artiodactyla</taxon>
        <taxon>Suina</taxon>
        <taxon>Suidae</taxon>
        <taxon>Sus</taxon>
    </lineage>
</organism>
<dbReference type="VGNC" id="VGNC:85857">
    <property type="gene designation" value="BNIP5"/>
</dbReference>
<feature type="compositionally biased region" description="Basic and acidic residues" evidence="1">
    <location>
        <begin position="79"/>
        <end position="101"/>
    </location>
</feature>
<feature type="compositionally biased region" description="Low complexity" evidence="1">
    <location>
        <begin position="185"/>
        <end position="196"/>
    </location>
</feature>
<name>A0A286ZJG3_PIG</name>
<feature type="compositionally biased region" description="Basic and acidic residues" evidence="1">
    <location>
        <begin position="120"/>
        <end position="138"/>
    </location>
</feature>
<reference evidence="2" key="2">
    <citation type="journal article" date="2020" name="Gigascience">
        <title>An improved pig reference genome sequence to enable pig genetics and genomics research.</title>
        <authorList>
            <person name="Warr A."/>
            <person name="Affara N."/>
            <person name="Aken B."/>
            <person name="Beiki H."/>
            <person name="Bickhart D.M."/>
            <person name="Billis K."/>
            <person name="Chow W."/>
            <person name="Eory L."/>
            <person name="Finlayson H.A."/>
            <person name="Flicek P."/>
            <person name="Giron C.G."/>
            <person name="Griffin D.K."/>
            <person name="Hall R."/>
            <person name="Hannum G."/>
            <person name="Hourlier T."/>
            <person name="Howe K."/>
            <person name="Hume D.A."/>
            <person name="Izuogu O."/>
            <person name="Kim K."/>
            <person name="Koren S."/>
            <person name="Liu H."/>
            <person name="Manchanda N."/>
            <person name="Martin F.J."/>
            <person name="Nonneman D.J."/>
            <person name="O'Connor R.E."/>
            <person name="Phillippy A.M."/>
            <person name="Rohrer G.A."/>
            <person name="Rosen B.D."/>
            <person name="Rund L.A."/>
            <person name="Sargent C.A."/>
            <person name="Schook L.B."/>
            <person name="Schroeder S.G."/>
            <person name="Schwartz A.S."/>
            <person name="Skinner B.M."/>
            <person name="Talbot R."/>
            <person name="Tseng E."/>
            <person name="Tuggle C.K."/>
            <person name="Watson M."/>
            <person name="Smith T.P.L."/>
            <person name="Archibald A.L."/>
        </authorList>
    </citation>
    <scope>NUCLEOTIDE SEQUENCE [LARGE SCALE GENOMIC DNA]</scope>
    <source>
        <strain evidence="2">Duroc</strain>
    </source>
</reference>
<proteinExistence type="predicted"/>
<dbReference type="OMA" id="WTTSDWA"/>
<dbReference type="Ensembl" id="ENSSSCT00000058810.2">
    <property type="protein sequence ID" value="ENSSSCP00000031698.1"/>
    <property type="gene ID" value="ENSSSCG00000001560.4"/>
</dbReference>
<evidence type="ECO:0000313" key="2">
    <source>
        <dbReference type="Ensembl" id="ENSSSCP00000031698.1"/>
    </source>
</evidence>
<reference evidence="3" key="1">
    <citation type="submission" date="2009-11" db="EMBL/GenBank/DDBJ databases">
        <authorList>
            <consortium name="Porcine genome sequencing project"/>
        </authorList>
    </citation>
    <scope>NUCLEOTIDE SEQUENCE [LARGE SCALE GENOMIC DNA]</scope>
    <source>
        <strain evidence="3">Duroc</strain>
    </source>
</reference>
<feature type="compositionally biased region" description="Basic and acidic residues" evidence="1">
    <location>
        <begin position="233"/>
        <end position="244"/>
    </location>
</feature>
<feature type="compositionally biased region" description="Basic and acidic residues" evidence="1">
    <location>
        <begin position="173"/>
        <end position="184"/>
    </location>
</feature>
<evidence type="ECO:0000313" key="3">
    <source>
        <dbReference type="Proteomes" id="UP000008227"/>
    </source>
</evidence>
<dbReference type="InParanoid" id="A0A286ZJG3"/>
<evidence type="ECO:0000313" key="4">
    <source>
        <dbReference type="VGNC" id="VGNC:85857"/>
    </source>
</evidence>
<feature type="compositionally biased region" description="Polar residues" evidence="1">
    <location>
        <begin position="62"/>
        <end position="75"/>
    </location>
</feature>
<dbReference type="GeneTree" id="ENSGT00390000001176"/>
<dbReference type="AlphaFoldDB" id="A0A286ZJG3"/>
<dbReference type="InterPro" id="IPR031362">
    <property type="entry name" value="BNIP5"/>
</dbReference>
<gene>
    <name evidence="2 4" type="primary">BNIP5</name>
</gene>
<dbReference type="GlyGen" id="A0A286ZJG3">
    <property type="glycosylation" value="1 site"/>
</dbReference>
<dbReference type="PaxDb" id="9823-ENSSSCP00000001695"/>
<dbReference type="Proteomes" id="UP000008227">
    <property type="component" value="Chromosome 7"/>
</dbReference>
<evidence type="ECO:0000256" key="1">
    <source>
        <dbReference type="SAM" id="MobiDB-lite"/>
    </source>
</evidence>
<dbReference type="STRING" id="9823.ENSSSCP00000031698"/>
<feature type="region of interest" description="Disordered" evidence="1">
    <location>
        <begin position="262"/>
        <end position="380"/>
    </location>
</feature>
<sequence>MEPPQGPRKPLSGRRARSLDRSQDPRRDSEPGDCQCLSMPATRSRRMLRRTASDGTRCAKSLAQSSEAQGPTATALSPEETREFLPSEPRPPQDTKKDKAQWRTQQGWLRTMMNFFFGTGHEESKEKASKRAKGKEGPPEPAETPETLGEPAPRKKAHHKKASRKKHSHKKHSAEEVKGAEGQEAKAAAASCCGEADLGPGAGEGDISDLHCFLLFEGRSAGVQGISSQATGHQREEELRKPDKDTIIQKIVELLQKVGDQWEEEQRQASQPEVAPHPPAPVAGRKSQERKSSVTRAFSHKKHSREEPKRTVAAEVSSPESRPPKRPSFLPLCVGSHRASNSSSLGMEAPEVPVAPSTADGDPSPLELSTPAGSRGPEEDLQLDRASEFKEFIQKIIALLQDAEEQVADKQVQEPEVAVENLAPVCRKKCQEKKSSFRKAFSHKKHSFKETKRTGAAGAASPESRPPKRPSFLPLCVGGHRASTCSNPDLEDLEFQEFSPAEGSPGGCSEAPFQARSHKPEVGLQPEGANESKELNIQKLVALLQEADGQLGEQIRRYPSFKRFFYRLSDSSLRKLVATLHCQEAHSAEPDRNLAEGSYPFVFDLANKPAGNNYQAVLSLVGLRYRQSSYGQFPYREAQPNITSPQSQSPD</sequence>
<reference evidence="2" key="3">
    <citation type="submission" date="2025-08" db="UniProtKB">
        <authorList>
            <consortium name="Ensembl"/>
        </authorList>
    </citation>
    <scope>IDENTIFICATION</scope>
</reference>
<feature type="compositionally biased region" description="Basic residues" evidence="1">
    <location>
        <begin position="437"/>
        <end position="447"/>
    </location>
</feature>